<proteinExistence type="predicted"/>
<dbReference type="InterPro" id="IPR036271">
    <property type="entry name" value="Tet_transcr_reg_TetR-rel_C_sf"/>
</dbReference>
<organism evidence="2 3">
    <name type="scientific">Glycomyces rhizosphaerae</name>
    <dbReference type="NCBI Taxonomy" id="2054422"/>
    <lineage>
        <taxon>Bacteria</taxon>
        <taxon>Bacillati</taxon>
        <taxon>Actinomycetota</taxon>
        <taxon>Actinomycetes</taxon>
        <taxon>Glycomycetales</taxon>
        <taxon>Glycomycetaceae</taxon>
        <taxon>Glycomyces</taxon>
    </lineage>
</organism>
<comment type="caution">
    <text evidence="2">The sequence shown here is derived from an EMBL/GenBank/DDBJ whole genome shotgun (WGS) entry which is preliminary data.</text>
</comment>
<dbReference type="InterPro" id="IPR049445">
    <property type="entry name" value="TetR_SbtR-like_C"/>
</dbReference>
<evidence type="ECO:0000313" key="3">
    <source>
        <dbReference type="Proteomes" id="UP001595712"/>
    </source>
</evidence>
<gene>
    <name evidence="2" type="ORF">ACFO8M_06920</name>
</gene>
<dbReference type="Gene3D" id="1.10.357.10">
    <property type="entry name" value="Tetracycline Repressor, domain 2"/>
    <property type="match status" value="1"/>
</dbReference>
<sequence>MTGDRFPGVTLKPRRTGARSSAVMVIGIAVYEGEVAELCAFGATLAAAPDPAEALFGWLESLAGHVVTKGALAFTGTGPHTDRRTALFDRWHASIRATADQLFDRARAQGSIREDLTVSDVLALTSAAATAANRADDARRLIGLIRHGMESRHDH</sequence>
<dbReference type="SUPFAM" id="SSF48498">
    <property type="entry name" value="Tetracyclin repressor-like, C-terminal domain"/>
    <property type="match status" value="1"/>
</dbReference>
<dbReference type="Proteomes" id="UP001595712">
    <property type="component" value="Unassembled WGS sequence"/>
</dbReference>
<dbReference type="RefSeq" id="WP_387972421.1">
    <property type="nucleotide sequence ID" value="NZ_JBHRWO010000007.1"/>
</dbReference>
<dbReference type="Pfam" id="PF21597">
    <property type="entry name" value="TetR_C_43"/>
    <property type="match status" value="1"/>
</dbReference>
<dbReference type="EMBL" id="JBHRWO010000007">
    <property type="protein sequence ID" value="MFC3492211.1"/>
    <property type="molecule type" value="Genomic_DNA"/>
</dbReference>
<accession>A0ABV7PVX8</accession>
<evidence type="ECO:0000259" key="1">
    <source>
        <dbReference type="Pfam" id="PF21597"/>
    </source>
</evidence>
<evidence type="ECO:0000313" key="2">
    <source>
        <dbReference type="EMBL" id="MFC3492211.1"/>
    </source>
</evidence>
<feature type="domain" description="Transcriptional regulator SbtR-like C-terminal" evidence="1">
    <location>
        <begin position="50"/>
        <end position="149"/>
    </location>
</feature>
<name>A0ABV7PVX8_9ACTN</name>
<keyword evidence="3" id="KW-1185">Reference proteome</keyword>
<protein>
    <recommendedName>
        <fullName evidence="1">Transcriptional regulator SbtR-like C-terminal domain-containing protein</fullName>
    </recommendedName>
</protein>
<reference evidence="3" key="1">
    <citation type="journal article" date="2019" name="Int. J. Syst. Evol. Microbiol.">
        <title>The Global Catalogue of Microorganisms (GCM) 10K type strain sequencing project: providing services to taxonomists for standard genome sequencing and annotation.</title>
        <authorList>
            <consortium name="The Broad Institute Genomics Platform"/>
            <consortium name="The Broad Institute Genome Sequencing Center for Infectious Disease"/>
            <person name="Wu L."/>
            <person name="Ma J."/>
        </authorList>
    </citation>
    <scope>NUCLEOTIDE SEQUENCE [LARGE SCALE GENOMIC DNA]</scope>
    <source>
        <strain evidence="3">CGMCC 4.7396</strain>
    </source>
</reference>